<dbReference type="Ensembl" id="ENSUAMT00000006948.1">
    <property type="protein sequence ID" value="ENSUAMP00000006139.1"/>
    <property type="gene ID" value="ENSUAMG00000005414.1"/>
</dbReference>
<keyword evidence="8" id="KW-0238">DNA-binding</keyword>
<dbReference type="PROSITE" id="PS50888">
    <property type="entry name" value="BHLH"/>
    <property type="match status" value="1"/>
</dbReference>
<sequence>AQTAQGAHTASLCAEPEPEATGTPCTPPTEAVPQSRGARQPKRISGSSDSEEPLRRDAPPPRKPLAGQSSPRRSATADGSAQWPRLAAPWSGSPARNRPPPACPKLQDWSPETYLGKLALPGPFTPQLQPCILRGSQLRAALGASGGLFTRQGSCSLCARQVTTLPCPSPCRMDFAHMYQVYKSRRGIKRSEDSKETYKLPHRLIEKKRRDRINECIAQLKDLLPEHLKLTTLGHLEKAVVLELTLKHVKALTNLIDQQQQKIIALQSGLQAGECPSLVIIT</sequence>
<protein>
    <recommendedName>
        <fullName evidence="11">Class E basic helix-loop-helix protein 40</fullName>
    </recommendedName>
    <alternativeName>
        <fullName evidence="12">Class B basic helix-loop-helix protein 2</fullName>
    </alternativeName>
</protein>
<accession>A0A452QLH3</accession>
<evidence type="ECO:0000256" key="10">
    <source>
        <dbReference type="ARBA" id="ARBA00023242"/>
    </source>
</evidence>
<evidence type="ECO:0000256" key="12">
    <source>
        <dbReference type="ARBA" id="ARBA00042387"/>
    </source>
</evidence>
<comment type="subcellular location">
    <subcellularLocation>
        <location evidence="2">Cytoplasm</location>
    </subcellularLocation>
    <subcellularLocation>
        <location evidence="1">Nucleus</location>
    </subcellularLocation>
</comment>
<organism evidence="16 17">
    <name type="scientific">Ursus americanus</name>
    <name type="common">American black bear</name>
    <name type="synonym">Euarctos americanus</name>
    <dbReference type="NCBI Taxonomy" id="9643"/>
    <lineage>
        <taxon>Eukaryota</taxon>
        <taxon>Metazoa</taxon>
        <taxon>Chordata</taxon>
        <taxon>Craniata</taxon>
        <taxon>Vertebrata</taxon>
        <taxon>Euteleostomi</taxon>
        <taxon>Mammalia</taxon>
        <taxon>Eutheria</taxon>
        <taxon>Laurasiatheria</taxon>
        <taxon>Carnivora</taxon>
        <taxon>Caniformia</taxon>
        <taxon>Ursidae</taxon>
        <taxon>Ursus</taxon>
    </lineage>
</organism>
<evidence type="ECO:0000313" key="17">
    <source>
        <dbReference type="Proteomes" id="UP000291022"/>
    </source>
</evidence>
<keyword evidence="9" id="KW-0804">Transcription</keyword>
<dbReference type="GeneTree" id="ENSGT00940000158384"/>
<proteinExistence type="predicted"/>
<evidence type="ECO:0000256" key="4">
    <source>
        <dbReference type="ARBA" id="ARBA00022499"/>
    </source>
</evidence>
<dbReference type="InterPro" id="IPR036638">
    <property type="entry name" value="HLH_DNA-bd_sf"/>
</dbReference>
<keyword evidence="5" id="KW-0832">Ubl conjugation</keyword>
<evidence type="ECO:0000256" key="7">
    <source>
        <dbReference type="ARBA" id="ARBA00023108"/>
    </source>
</evidence>
<dbReference type="InterPro" id="IPR050370">
    <property type="entry name" value="HES_HEY"/>
</dbReference>
<evidence type="ECO:0000256" key="2">
    <source>
        <dbReference type="ARBA" id="ARBA00004496"/>
    </source>
</evidence>
<dbReference type="SMART" id="SM00353">
    <property type="entry name" value="HLH"/>
    <property type="match status" value="1"/>
</dbReference>
<dbReference type="InterPro" id="IPR011598">
    <property type="entry name" value="bHLH_dom"/>
</dbReference>
<dbReference type="GO" id="GO:0048511">
    <property type="term" value="P:rhythmic process"/>
    <property type="evidence" value="ECO:0007669"/>
    <property type="project" value="UniProtKB-KW"/>
</dbReference>
<keyword evidence="3" id="KW-0678">Repressor</keyword>
<dbReference type="GO" id="GO:0003677">
    <property type="term" value="F:DNA binding"/>
    <property type="evidence" value="ECO:0007669"/>
    <property type="project" value="UniProtKB-KW"/>
</dbReference>
<dbReference type="STRING" id="9643.ENSUAMP00000006139"/>
<evidence type="ECO:0000313" key="16">
    <source>
        <dbReference type="Ensembl" id="ENSUAMP00000006139.1"/>
    </source>
</evidence>
<feature type="region of interest" description="Disordered" evidence="14">
    <location>
        <begin position="1"/>
        <end position="108"/>
    </location>
</feature>
<evidence type="ECO:0000256" key="5">
    <source>
        <dbReference type="ARBA" id="ARBA00022843"/>
    </source>
</evidence>
<evidence type="ECO:0000256" key="6">
    <source>
        <dbReference type="ARBA" id="ARBA00023015"/>
    </source>
</evidence>
<evidence type="ECO:0000256" key="9">
    <source>
        <dbReference type="ARBA" id="ARBA00023163"/>
    </source>
</evidence>
<evidence type="ECO:0000256" key="13">
    <source>
        <dbReference type="ARBA" id="ARBA00064243"/>
    </source>
</evidence>
<dbReference type="CDD" id="cd19749">
    <property type="entry name" value="bHLH-O_DEC1"/>
    <property type="match status" value="1"/>
</dbReference>
<dbReference type="AlphaFoldDB" id="A0A452QLH3"/>
<dbReference type="PANTHER" id="PTHR10985">
    <property type="entry name" value="BASIC HELIX-LOOP-HELIX TRANSCRIPTION FACTOR, HES-RELATED"/>
    <property type="match status" value="1"/>
</dbReference>
<dbReference type="Proteomes" id="UP000291022">
    <property type="component" value="Unassembled WGS sequence"/>
</dbReference>
<evidence type="ECO:0000256" key="1">
    <source>
        <dbReference type="ARBA" id="ARBA00004123"/>
    </source>
</evidence>
<keyword evidence="6" id="KW-0805">Transcription regulation</keyword>
<reference evidence="17" key="1">
    <citation type="submission" date="2016-06" db="EMBL/GenBank/DDBJ databases">
        <title>De novo assembly and RNA-Seq shows season-dependent expression and editing in black bear kidneys.</title>
        <authorList>
            <person name="Korstanje R."/>
            <person name="Srivastava A."/>
            <person name="Sarsani V.K."/>
            <person name="Sheehan S.M."/>
            <person name="Seger R.L."/>
            <person name="Barter M.E."/>
            <person name="Lindqvist C."/>
            <person name="Brody L.C."/>
            <person name="Mullikin J.C."/>
        </authorList>
    </citation>
    <scope>NUCLEOTIDE SEQUENCE [LARGE SCALE GENOMIC DNA]</scope>
</reference>
<dbReference type="GO" id="GO:0005737">
    <property type="term" value="C:cytoplasm"/>
    <property type="evidence" value="ECO:0007669"/>
    <property type="project" value="UniProtKB-SubCell"/>
</dbReference>
<dbReference type="SUPFAM" id="SSF47459">
    <property type="entry name" value="HLH, helix-loop-helix DNA-binding domain"/>
    <property type="match status" value="1"/>
</dbReference>
<reference evidence="16" key="3">
    <citation type="submission" date="2025-09" db="UniProtKB">
        <authorList>
            <consortium name="Ensembl"/>
        </authorList>
    </citation>
    <scope>IDENTIFICATION</scope>
</reference>
<dbReference type="GO" id="GO:0005634">
    <property type="term" value="C:nucleus"/>
    <property type="evidence" value="ECO:0007669"/>
    <property type="project" value="UniProtKB-SubCell"/>
</dbReference>
<evidence type="ECO:0000256" key="3">
    <source>
        <dbReference type="ARBA" id="ARBA00022491"/>
    </source>
</evidence>
<name>A0A452QLH3_URSAM</name>
<keyword evidence="17" id="KW-1185">Reference proteome</keyword>
<reference evidence="16" key="2">
    <citation type="submission" date="2025-08" db="UniProtKB">
        <authorList>
            <consortium name="Ensembl"/>
        </authorList>
    </citation>
    <scope>IDENTIFICATION</scope>
</reference>
<dbReference type="FunFam" id="4.10.280.10:FF:000020">
    <property type="entry name" value="class E basic helix-loop-helix protein 40"/>
    <property type="match status" value="1"/>
</dbReference>
<evidence type="ECO:0000256" key="14">
    <source>
        <dbReference type="SAM" id="MobiDB-lite"/>
    </source>
</evidence>
<feature type="compositionally biased region" description="Polar residues" evidence="14">
    <location>
        <begin position="67"/>
        <end position="79"/>
    </location>
</feature>
<evidence type="ECO:0000256" key="11">
    <source>
        <dbReference type="ARBA" id="ARBA00040229"/>
    </source>
</evidence>
<keyword evidence="7" id="KW-0090">Biological rhythms</keyword>
<evidence type="ECO:0000256" key="8">
    <source>
        <dbReference type="ARBA" id="ARBA00023125"/>
    </source>
</evidence>
<keyword evidence="10" id="KW-0539">Nucleus</keyword>
<dbReference type="Pfam" id="PF00010">
    <property type="entry name" value="HLH"/>
    <property type="match status" value="1"/>
</dbReference>
<keyword evidence="4" id="KW-1017">Isopeptide bond</keyword>
<dbReference type="GO" id="GO:0046983">
    <property type="term" value="F:protein dimerization activity"/>
    <property type="evidence" value="ECO:0007669"/>
    <property type="project" value="InterPro"/>
</dbReference>
<dbReference type="Gene3D" id="4.10.280.10">
    <property type="entry name" value="Helix-loop-helix DNA-binding domain"/>
    <property type="match status" value="1"/>
</dbReference>
<comment type="subunit">
    <text evidence="13">Homodimer. Heterodimer with BHLHE41/DEC2. Interacts with TCF3/E47. Interacts with ubiquitin-conjugating enzyme UBE2I/UBC9. Interacts with HDAC1, SUMO1, RXRA and BMAL1.</text>
</comment>
<evidence type="ECO:0000259" key="15">
    <source>
        <dbReference type="PROSITE" id="PS50888"/>
    </source>
</evidence>
<feature type="domain" description="BHLH" evidence="15">
    <location>
        <begin position="197"/>
        <end position="252"/>
    </location>
</feature>